<sequence>MERDAESATAGDYVRPSSEPTTPTSLACEAHSAATPRPQDDGEMAQPSADQKTREQANELMQREDRNVRFPDERISMGSSDSNESEVSVVPTLPTQPPPNVRSISASAVYKPFPPSKDHGLQIFFPTDDLAIKAILSPSALRTASAGGRLASASTASSSSSTPSTPAPQQRPSTTFAGSLIEQTSRLFFSRGQSTPNLSEQYDSALESSSVSPPPVDTSLKNRATAVSIALEEDLAKLNNNILVTHPNLPPPPFANMFSCENCHNDIGSLLTQGRHHCRNCGGSFCSACSSKNITVPFQHYLSKGEQRVCDGCYSRIREFHSQAKTTNVTWCGLPPPSLSTVLDEFDLPETDPPVTIFNCSYFVDFAPTYGHLFLTREHVCFKGYKAYSFKIPYADLHSLVKPEFYYINALQLSTKSKEKHFFAEFNGLRDLCFLRMDQLIRAYREGKKQHPTEMSSEDLVEQAKVRRKSYRAMEQQVTSSSGKGEPRRHQQLASMMAGNTSGYMDVDDEDDDESTNEKRRASPSDDVDERMSFTSDDEPFVPLPPDQLLSKMTVLLDCEIRADVQTVFDQLWNNGPGQRFLRGSMENANDIDIEIEDWKPVEQAKEDLQDGFVISKEDDYSQYRYVRSQHPPKVKFPGLPPYATCSRLQRLRIEKTTDGDNEKWTRFVIADRHRMTKIPFSDYFEIETRWVFSRDGQNYCHVQAGLIVNFIKSTWFKSQINSSTMSESKEVMDEWMRFAILDLKSHEHSGKGPQVRQASTVRRGSIKTRLSVVAETASTASASSNQESSPSSVEPATPTASTTTSTAIASLPGAMPLSLPAAVQCLSLLVLAYCVLVIHRQANQLQRLTDVTLRLMEQMHGSPQRRSGAIDVNRGEVCSQTIIDGVAGVLKEYFESQ</sequence>
<feature type="region of interest" description="Disordered" evidence="9">
    <location>
        <begin position="1"/>
        <end position="100"/>
    </location>
</feature>
<dbReference type="InterPro" id="IPR013083">
    <property type="entry name" value="Znf_RING/FYVE/PHD"/>
</dbReference>
<dbReference type="PROSITE" id="PS51778">
    <property type="entry name" value="VAST"/>
    <property type="match status" value="1"/>
</dbReference>
<feature type="domain" description="VASt" evidence="12">
    <location>
        <begin position="552"/>
        <end position="748"/>
    </location>
</feature>
<evidence type="ECO:0000256" key="10">
    <source>
        <dbReference type="SAM" id="Phobius"/>
    </source>
</evidence>
<reference evidence="13" key="1">
    <citation type="submission" date="2019-03" db="EMBL/GenBank/DDBJ databases">
        <title>Long read genome sequence of the mycoparasitic Pythium oligandrum ATCC 38472 isolated from sugarbeet rhizosphere.</title>
        <authorList>
            <person name="Gaulin E."/>
        </authorList>
    </citation>
    <scope>NUCLEOTIDE SEQUENCE</scope>
    <source>
        <strain evidence="13">ATCC 38472_TT</strain>
    </source>
</reference>
<dbReference type="PROSITE" id="PS50178">
    <property type="entry name" value="ZF_FYVE"/>
    <property type="match status" value="1"/>
</dbReference>
<dbReference type="PANTHER" id="PTHR47666">
    <property type="entry name" value="PROTEIN VASCULAR ASSOCIATED DEATH 1, CHLOROPLASTIC"/>
    <property type="match status" value="1"/>
</dbReference>
<dbReference type="PANTHER" id="PTHR47666:SF1">
    <property type="entry name" value="PROTEIN VASCULAR ASSOCIATED DEATH 1, CHLOROPLASTIC"/>
    <property type="match status" value="1"/>
</dbReference>
<feature type="region of interest" description="Disordered" evidence="9">
    <location>
        <begin position="471"/>
        <end position="545"/>
    </location>
</feature>
<feature type="region of interest" description="Disordered" evidence="9">
    <location>
        <begin position="199"/>
        <end position="218"/>
    </location>
</feature>
<name>A0A8K1C2N8_PYTOL</name>
<feature type="compositionally biased region" description="Basic and acidic residues" evidence="9">
    <location>
        <begin position="51"/>
        <end position="75"/>
    </location>
</feature>
<dbReference type="AlphaFoldDB" id="A0A8K1C2N8"/>
<proteinExistence type="predicted"/>
<evidence type="ECO:0000313" key="13">
    <source>
        <dbReference type="EMBL" id="TMW55338.1"/>
    </source>
</evidence>
<keyword evidence="4 8" id="KW-0863">Zinc-finger</keyword>
<evidence type="ECO:0000256" key="9">
    <source>
        <dbReference type="SAM" id="MobiDB-lite"/>
    </source>
</evidence>
<feature type="compositionally biased region" description="Acidic residues" evidence="9">
    <location>
        <begin position="506"/>
        <end position="515"/>
    </location>
</feature>
<evidence type="ECO:0000256" key="5">
    <source>
        <dbReference type="ARBA" id="ARBA00022833"/>
    </source>
</evidence>
<evidence type="ECO:0000256" key="2">
    <source>
        <dbReference type="ARBA" id="ARBA00022692"/>
    </source>
</evidence>
<evidence type="ECO:0000313" key="14">
    <source>
        <dbReference type="Proteomes" id="UP000794436"/>
    </source>
</evidence>
<dbReference type="GO" id="GO:0016020">
    <property type="term" value="C:membrane"/>
    <property type="evidence" value="ECO:0007669"/>
    <property type="project" value="UniProtKB-SubCell"/>
</dbReference>
<evidence type="ECO:0000259" key="12">
    <source>
        <dbReference type="PROSITE" id="PS51778"/>
    </source>
</evidence>
<evidence type="ECO:0008006" key="15">
    <source>
        <dbReference type="Google" id="ProtNLM"/>
    </source>
</evidence>
<dbReference type="InterPro" id="IPR011993">
    <property type="entry name" value="PH-like_dom_sf"/>
</dbReference>
<feature type="domain" description="FYVE-type" evidence="11">
    <location>
        <begin position="260"/>
        <end position="318"/>
    </location>
</feature>
<comment type="caution">
    <text evidence="13">The sequence shown here is derived from an EMBL/GenBank/DDBJ whole genome shotgun (WGS) entry which is preliminary data.</text>
</comment>
<evidence type="ECO:0000256" key="1">
    <source>
        <dbReference type="ARBA" id="ARBA00004167"/>
    </source>
</evidence>
<dbReference type="OrthoDB" id="957735at2759"/>
<gene>
    <name evidence="13" type="ORF">Poli38472_013229</name>
</gene>
<dbReference type="InterPro" id="IPR011011">
    <property type="entry name" value="Znf_FYVE_PHD"/>
</dbReference>
<dbReference type="Pfam" id="PF01363">
    <property type="entry name" value="FYVE"/>
    <property type="match status" value="1"/>
</dbReference>
<comment type="subcellular location">
    <subcellularLocation>
        <location evidence="1">Membrane</location>
        <topology evidence="1">Single-pass membrane protein</topology>
    </subcellularLocation>
</comment>
<dbReference type="Pfam" id="PF16016">
    <property type="entry name" value="VASt"/>
    <property type="match status" value="1"/>
</dbReference>
<dbReference type="GO" id="GO:0008270">
    <property type="term" value="F:zinc ion binding"/>
    <property type="evidence" value="ECO:0007669"/>
    <property type="project" value="UniProtKB-KW"/>
</dbReference>
<dbReference type="InterPro" id="IPR000306">
    <property type="entry name" value="Znf_FYVE"/>
</dbReference>
<keyword evidence="7 10" id="KW-0472">Membrane</keyword>
<feature type="compositionally biased region" description="Polar residues" evidence="9">
    <location>
        <begin position="492"/>
        <end position="503"/>
    </location>
</feature>
<feature type="compositionally biased region" description="Low complexity" evidence="9">
    <location>
        <begin position="76"/>
        <end position="90"/>
    </location>
</feature>
<keyword evidence="6 10" id="KW-1133">Transmembrane helix</keyword>
<feature type="region of interest" description="Disordered" evidence="9">
    <location>
        <begin position="778"/>
        <end position="802"/>
    </location>
</feature>
<accession>A0A8K1C2N8</accession>
<feature type="transmembrane region" description="Helical" evidence="10">
    <location>
        <begin position="818"/>
        <end position="839"/>
    </location>
</feature>
<dbReference type="Gene3D" id="3.30.40.10">
    <property type="entry name" value="Zinc/RING finger domain, C3HC4 (zinc finger)"/>
    <property type="match status" value="1"/>
</dbReference>
<dbReference type="Gene3D" id="2.30.29.30">
    <property type="entry name" value="Pleckstrin-homology domain (PH domain)/Phosphotyrosine-binding domain (PTB)"/>
    <property type="match status" value="1"/>
</dbReference>
<dbReference type="SMART" id="SM00064">
    <property type="entry name" value="FYVE"/>
    <property type="match status" value="1"/>
</dbReference>
<keyword evidence="5" id="KW-0862">Zinc</keyword>
<keyword evidence="3" id="KW-0479">Metal-binding</keyword>
<protein>
    <recommendedName>
        <fullName evidence="15">FYVE-type domain-containing protein</fullName>
    </recommendedName>
</protein>
<evidence type="ECO:0000256" key="8">
    <source>
        <dbReference type="PROSITE-ProRule" id="PRU00091"/>
    </source>
</evidence>
<dbReference type="SUPFAM" id="SSF57903">
    <property type="entry name" value="FYVE/PHD zinc finger"/>
    <property type="match status" value="1"/>
</dbReference>
<keyword evidence="2 10" id="KW-0812">Transmembrane</keyword>
<dbReference type="Pfam" id="PF02893">
    <property type="entry name" value="GRAM"/>
    <property type="match status" value="1"/>
</dbReference>
<evidence type="ECO:0000256" key="3">
    <source>
        <dbReference type="ARBA" id="ARBA00022723"/>
    </source>
</evidence>
<dbReference type="InterPro" id="IPR004182">
    <property type="entry name" value="GRAM"/>
</dbReference>
<evidence type="ECO:0000259" key="11">
    <source>
        <dbReference type="PROSITE" id="PS50178"/>
    </source>
</evidence>
<dbReference type="InterPro" id="IPR031968">
    <property type="entry name" value="VASt"/>
</dbReference>
<keyword evidence="14" id="KW-1185">Reference proteome</keyword>
<feature type="region of interest" description="Disordered" evidence="9">
    <location>
        <begin position="152"/>
        <end position="174"/>
    </location>
</feature>
<evidence type="ECO:0000256" key="7">
    <source>
        <dbReference type="ARBA" id="ARBA00023136"/>
    </source>
</evidence>
<organism evidence="13 14">
    <name type="scientific">Pythium oligandrum</name>
    <name type="common">Mycoparasitic fungus</name>
    <dbReference type="NCBI Taxonomy" id="41045"/>
    <lineage>
        <taxon>Eukaryota</taxon>
        <taxon>Sar</taxon>
        <taxon>Stramenopiles</taxon>
        <taxon>Oomycota</taxon>
        <taxon>Peronosporomycetes</taxon>
        <taxon>Pythiales</taxon>
        <taxon>Pythiaceae</taxon>
        <taxon>Pythium</taxon>
    </lineage>
</organism>
<dbReference type="Proteomes" id="UP000794436">
    <property type="component" value="Unassembled WGS sequence"/>
</dbReference>
<evidence type="ECO:0000256" key="6">
    <source>
        <dbReference type="ARBA" id="ARBA00022989"/>
    </source>
</evidence>
<evidence type="ECO:0000256" key="4">
    <source>
        <dbReference type="ARBA" id="ARBA00022771"/>
    </source>
</evidence>
<dbReference type="InterPro" id="IPR017455">
    <property type="entry name" value="Znf_FYVE-rel"/>
</dbReference>
<dbReference type="EMBL" id="SPLM01000148">
    <property type="protein sequence ID" value="TMW55338.1"/>
    <property type="molecule type" value="Genomic_DNA"/>
</dbReference>